<dbReference type="EMBL" id="BK015454">
    <property type="protein sequence ID" value="DAE07737.1"/>
    <property type="molecule type" value="Genomic_DNA"/>
</dbReference>
<reference evidence="1" key="1">
    <citation type="journal article" date="2021" name="Proc. Natl. Acad. Sci. U.S.A.">
        <title>A Catalog of Tens of Thousands of Viruses from Human Metagenomes Reveals Hidden Associations with Chronic Diseases.</title>
        <authorList>
            <person name="Tisza M.J."/>
            <person name="Buck C.B."/>
        </authorList>
    </citation>
    <scope>NUCLEOTIDE SEQUENCE</scope>
    <source>
        <strain evidence="1">Ct8mF2</strain>
    </source>
</reference>
<name>A0A8S5PMQ8_9CAUD</name>
<protein>
    <submittedName>
        <fullName evidence="1">Uncharacterized protein</fullName>
    </submittedName>
</protein>
<evidence type="ECO:0000313" key="1">
    <source>
        <dbReference type="EMBL" id="DAE07737.1"/>
    </source>
</evidence>
<organism evidence="1">
    <name type="scientific">Podoviridae sp. ct8mF2</name>
    <dbReference type="NCBI Taxonomy" id="2825224"/>
    <lineage>
        <taxon>Viruses</taxon>
        <taxon>Duplodnaviria</taxon>
        <taxon>Heunggongvirae</taxon>
        <taxon>Uroviricota</taxon>
        <taxon>Caudoviricetes</taxon>
    </lineage>
</organism>
<proteinExistence type="predicted"/>
<sequence length="32" mass="3448">MSNAHSTSPVCAITTLKPSSFAISRARRTAWV</sequence>
<accession>A0A8S5PMQ8</accession>